<comment type="caution">
    <text evidence="2">The sequence shown here is derived from an EMBL/GenBank/DDBJ whole genome shotgun (WGS) entry which is preliminary data.</text>
</comment>
<dbReference type="PANTHER" id="PTHR42695:SF5">
    <property type="entry name" value="GLUTAMINE AMIDOTRANSFERASE YLR126C-RELATED"/>
    <property type="match status" value="1"/>
</dbReference>
<keyword evidence="2" id="KW-0315">Glutamine amidotransferase</keyword>
<feature type="domain" description="Glutamine amidotransferase" evidence="1">
    <location>
        <begin position="42"/>
        <end position="179"/>
    </location>
</feature>
<reference evidence="2 3" key="1">
    <citation type="submission" date="2020-02" db="EMBL/GenBank/DDBJ databases">
        <title>Rhodobacter translucens sp. nov., a novel bacterium isolated from activated sludge.</title>
        <authorList>
            <person name="Liu J."/>
        </authorList>
    </citation>
    <scope>NUCLEOTIDE SEQUENCE [LARGE SCALE GENOMIC DNA]</scope>
    <source>
        <strain evidence="2 3">HX-7-19</strain>
    </source>
</reference>
<dbReference type="CDD" id="cd01741">
    <property type="entry name" value="GATase1_1"/>
    <property type="match status" value="1"/>
</dbReference>
<name>A0A6M1U2D3_9RHOB</name>
<dbReference type="SUPFAM" id="SSF52317">
    <property type="entry name" value="Class I glutamine amidotransferase-like"/>
    <property type="match status" value="1"/>
</dbReference>
<dbReference type="RefSeq" id="WP_165053727.1">
    <property type="nucleotide sequence ID" value="NZ_JAALFE010000031.1"/>
</dbReference>
<dbReference type="Proteomes" id="UP000474758">
    <property type="component" value="Unassembled WGS sequence"/>
</dbReference>
<keyword evidence="2" id="KW-0808">Transferase</keyword>
<accession>A0A6M1U2D3</accession>
<proteinExistence type="predicted"/>
<evidence type="ECO:0000259" key="1">
    <source>
        <dbReference type="Pfam" id="PF00117"/>
    </source>
</evidence>
<keyword evidence="3" id="KW-1185">Reference proteome</keyword>
<dbReference type="GO" id="GO:0016740">
    <property type="term" value="F:transferase activity"/>
    <property type="evidence" value="ECO:0007669"/>
    <property type="project" value="UniProtKB-KW"/>
</dbReference>
<dbReference type="InterPro" id="IPR044992">
    <property type="entry name" value="ChyE-like"/>
</dbReference>
<dbReference type="PANTHER" id="PTHR42695">
    <property type="entry name" value="GLUTAMINE AMIDOTRANSFERASE YLR126C-RELATED"/>
    <property type="match status" value="1"/>
</dbReference>
<dbReference type="AlphaFoldDB" id="A0A6M1U2D3"/>
<dbReference type="EMBL" id="JAALFE010000031">
    <property type="protein sequence ID" value="NGQ93106.1"/>
    <property type="molecule type" value="Genomic_DNA"/>
</dbReference>
<evidence type="ECO:0000313" key="3">
    <source>
        <dbReference type="Proteomes" id="UP000474758"/>
    </source>
</evidence>
<dbReference type="Pfam" id="PF00117">
    <property type="entry name" value="GATase"/>
    <property type="match status" value="1"/>
</dbReference>
<sequence length="236" mass="25658">MRVAIVENTRITHHGQVGIALHEQAAKIDLFKPWSDNRLPDPSAFDALVVFGGEQSARDDHSHPYLPELARLMRAAGDGGKAVLGICLGSQLLARGLGAENHLGTAPEFGWCDVTLTEEGQADPVLSHLPATFPIFQWHSDTFTLPEGATRLAGSSVAQNQCFRLNRATYAMQFHFEASRAVVADWNRTFPEAVERNVPGWLSTHHPEQAPSRGTAADAHGLAIARAWVNLIESGN</sequence>
<dbReference type="InterPro" id="IPR029062">
    <property type="entry name" value="Class_I_gatase-like"/>
</dbReference>
<dbReference type="InterPro" id="IPR017926">
    <property type="entry name" value="GATASE"/>
</dbReference>
<protein>
    <submittedName>
        <fullName evidence="2">Type 1 glutamine amidotransferase</fullName>
    </submittedName>
</protein>
<dbReference type="PROSITE" id="PS51273">
    <property type="entry name" value="GATASE_TYPE_1"/>
    <property type="match status" value="1"/>
</dbReference>
<evidence type="ECO:0000313" key="2">
    <source>
        <dbReference type="EMBL" id="NGQ93106.1"/>
    </source>
</evidence>
<organism evidence="2 3">
    <name type="scientific">Paragemmobacter kunshanensis</name>
    <dbReference type="NCBI Taxonomy" id="2583234"/>
    <lineage>
        <taxon>Bacteria</taxon>
        <taxon>Pseudomonadati</taxon>
        <taxon>Pseudomonadota</taxon>
        <taxon>Alphaproteobacteria</taxon>
        <taxon>Rhodobacterales</taxon>
        <taxon>Paracoccaceae</taxon>
        <taxon>Paragemmobacter</taxon>
    </lineage>
</organism>
<dbReference type="GO" id="GO:0005829">
    <property type="term" value="C:cytosol"/>
    <property type="evidence" value="ECO:0007669"/>
    <property type="project" value="TreeGrafter"/>
</dbReference>
<gene>
    <name evidence="2" type="ORF">G5V65_19635</name>
</gene>
<dbReference type="Gene3D" id="3.40.50.880">
    <property type="match status" value="1"/>
</dbReference>